<dbReference type="InterPro" id="IPR001638">
    <property type="entry name" value="Solute-binding_3/MltF_N"/>
</dbReference>
<reference evidence="3 4" key="1">
    <citation type="submission" date="2018-12" db="EMBL/GenBank/DDBJ databases">
        <authorList>
            <person name="Yang Y."/>
        </authorList>
    </citation>
    <scope>NUCLEOTIDE SEQUENCE [LARGE SCALE GENOMIC DNA]</scope>
    <source>
        <strain evidence="3 4">L-25-5w-1</strain>
    </source>
</reference>
<dbReference type="PANTHER" id="PTHR35936:SF19">
    <property type="entry name" value="AMINO-ACID-BINDING PROTEIN YXEM-RELATED"/>
    <property type="match status" value="1"/>
</dbReference>
<dbReference type="AlphaFoldDB" id="A0A431VC69"/>
<keyword evidence="4" id="KW-1185">Reference proteome</keyword>
<dbReference type="SUPFAM" id="SSF53850">
    <property type="entry name" value="Periplasmic binding protein-like II"/>
    <property type="match status" value="1"/>
</dbReference>
<evidence type="ECO:0000313" key="3">
    <source>
        <dbReference type="EMBL" id="RTR16422.1"/>
    </source>
</evidence>
<proteinExistence type="predicted"/>
<dbReference type="SMART" id="SM00062">
    <property type="entry name" value="PBPb"/>
    <property type="match status" value="1"/>
</dbReference>
<dbReference type="PANTHER" id="PTHR35936">
    <property type="entry name" value="MEMBRANE-BOUND LYTIC MUREIN TRANSGLYCOSYLASE F"/>
    <property type="match status" value="1"/>
</dbReference>
<evidence type="ECO:0000259" key="2">
    <source>
        <dbReference type="SMART" id="SM00062"/>
    </source>
</evidence>
<evidence type="ECO:0000313" key="4">
    <source>
        <dbReference type="Proteomes" id="UP000277007"/>
    </source>
</evidence>
<organism evidence="3 4">
    <name type="scientific">Azospirillum griseum</name>
    <dbReference type="NCBI Taxonomy" id="2496639"/>
    <lineage>
        <taxon>Bacteria</taxon>
        <taxon>Pseudomonadati</taxon>
        <taxon>Pseudomonadota</taxon>
        <taxon>Alphaproteobacteria</taxon>
        <taxon>Rhodospirillales</taxon>
        <taxon>Azospirillaceae</taxon>
        <taxon>Azospirillum</taxon>
    </lineage>
</organism>
<dbReference type="EMBL" id="RXMA01000025">
    <property type="protein sequence ID" value="RTR16422.1"/>
    <property type="molecule type" value="Genomic_DNA"/>
</dbReference>
<dbReference type="Pfam" id="PF00497">
    <property type="entry name" value="SBP_bac_3"/>
    <property type="match status" value="1"/>
</dbReference>
<dbReference type="RefSeq" id="WP_377007789.1">
    <property type="nucleotide sequence ID" value="NZ_JBHUCY010000078.1"/>
</dbReference>
<sequence length="272" mass="29620">MPWSAGDGVAKGGIMTHFIGLKALRTVLVAGVLSAASLAAALAETVVAHGRPRPPELMVENGTVSGPLRDVLDEATAKIGMTLTWENVPFPRSLQDLQNGRDVIVPRVRRISDREPYTLFLGPIAVQKREVAFLGLKGKASVNKYEDLAALTIGVKRGTTYFERFNTDKTLKKVETTDDQTLVSMLLAGRFDVIATVDKPSLDSVLKAEKVTNVAYAPYEEAIDGENHYAIGRNSGLAKRAPELDAVLKDMAATGRVRAIYEKYKLNPEQIE</sequence>
<feature type="domain" description="Solute-binding protein family 3/N-terminal" evidence="2">
    <location>
        <begin position="44"/>
        <end position="268"/>
    </location>
</feature>
<protein>
    <submittedName>
        <fullName evidence="3">Transporter substrate-binding domain-containing protein</fullName>
    </submittedName>
</protein>
<accession>A0A431VC69</accession>
<dbReference type="Gene3D" id="3.40.190.10">
    <property type="entry name" value="Periplasmic binding protein-like II"/>
    <property type="match status" value="2"/>
</dbReference>
<dbReference type="Proteomes" id="UP000277007">
    <property type="component" value="Unassembled WGS sequence"/>
</dbReference>
<name>A0A431VC69_9PROT</name>
<comment type="caution">
    <text evidence="3">The sequence shown here is derived from an EMBL/GenBank/DDBJ whole genome shotgun (WGS) entry which is preliminary data.</text>
</comment>
<gene>
    <name evidence="3" type="ORF">EJ903_20715</name>
</gene>
<evidence type="ECO:0000256" key="1">
    <source>
        <dbReference type="ARBA" id="ARBA00022729"/>
    </source>
</evidence>
<keyword evidence="1" id="KW-0732">Signal</keyword>